<name>L1JW37_GUITC</name>
<dbReference type="KEGG" id="gtt:GUITHDRAFT_150746"/>
<keyword evidence="3" id="KW-1185">Reference proteome</keyword>
<reference evidence="1 3" key="1">
    <citation type="journal article" date="2012" name="Nature">
        <title>Algal genomes reveal evolutionary mosaicism and the fate of nucleomorphs.</title>
        <authorList>
            <consortium name="DOE Joint Genome Institute"/>
            <person name="Curtis B.A."/>
            <person name="Tanifuji G."/>
            <person name="Burki F."/>
            <person name="Gruber A."/>
            <person name="Irimia M."/>
            <person name="Maruyama S."/>
            <person name="Arias M.C."/>
            <person name="Ball S.G."/>
            <person name="Gile G.H."/>
            <person name="Hirakawa Y."/>
            <person name="Hopkins J.F."/>
            <person name="Kuo A."/>
            <person name="Rensing S.A."/>
            <person name="Schmutz J."/>
            <person name="Symeonidi A."/>
            <person name="Elias M."/>
            <person name="Eveleigh R.J."/>
            <person name="Herman E.K."/>
            <person name="Klute M.J."/>
            <person name="Nakayama T."/>
            <person name="Obornik M."/>
            <person name="Reyes-Prieto A."/>
            <person name="Armbrust E.V."/>
            <person name="Aves S.J."/>
            <person name="Beiko R.G."/>
            <person name="Coutinho P."/>
            <person name="Dacks J.B."/>
            <person name="Durnford D.G."/>
            <person name="Fast N.M."/>
            <person name="Green B.R."/>
            <person name="Grisdale C.J."/>
            <person name="Hempel F."/>
            <person name="Henrissat B."/>
            <person name="Hoppner M.P."/>
            <person name="Ishida K."/>
            <person name="Kim E."/>
            <person name="Koreny L."/>
            <person name="Kroth P.G."/>
            <person name="Liu Y."/>
            <person name="Malik S.B."/>
            <person name="Maier U.G."/>
            <person name="McRose D."/>
            <person name="Mock T."/>
            <person name="Neilson J.A."/>
            <person name="Onodera N.T."/>
            <person name="Poole A.M."/>
            <person name="Pritham E.J."/>
            <person name="Richards T.A."/>
            <person name="Rocap G."/>
            <person name="Roy S.W."/>
            <person name="Sarai C."/>
            <person name="Schaack S."/>
            <person name="Shirato S."/>
            <person name="Slamovits C.H."/>
            <person name="Spencer D.F."/>
            <person name="Suzuki S."/>
            <person name="Worden A.Z."/>
            <person name="Zauner S."/>
            <person name="Barry K."/>
            <person name="Bell C."/>
            <person name="Bharti A.K."/>
            <person name="Crow J.A."/>
            <person name="Grimwood J."/>
            <person name="Kramer R."/>
            <person name="Lindquist E."/>
            <person name="Lucas S."/>
            <person name="Salamov A."/>
            <person name="McFadden G.I."/>
            <person name="Lane C.E."/>
            <person name="Keeling P.J."/>
            <person name="Gray M.W."/>
            <person name="Grigoriev I.V."/>
            <person name="Archibald J.M."/>
        </authorList>
    </citation>
    <scope>NUCLEOTIDE SEQUENCE</scope>
    <source>
        <strain evidence="1 3">CCMP2712</strain>
    </source>
</reference>
<dbReference type="EnsemblProtists" id="EKX52293">
    <property type="protein sequence ID" value="EKX52293"/>
    <property type="gene ID" value="GUITHDRAFT_150746"/>
</dbReference>
<dbReference type="HOGENOM" id="CLU_2763244_0_0_1"/>
<accession>L1JW37</accession>
<dbReference type="RefSeq" id="XP_005839273.1">
    <property type="nucleotide sequence ID" value="XM_005839216.1"/>
</dbReference>
<dbReference type="PaxDb" id="55529-EKX52293"/>
<reference evidence="3" key="2">
    <citation type="submission" date="2012-11" db="EMBL/GenBank/DDBJ databases">
        <authorList>
            <person name="Kuo A."/>
            <person name="Curtis B.A."/>
            <person name="Tanifuji G."/>
            <person name="Burki F."/>
            <person name="Gruber A."/>
            <person name="Irimia M."/>
            <person name="Maruyama S."/>
            <person name="Arias M.C."/>
            <person name="Ball S.G."/>
            <person name="Gile G.H."/>
            <person name="Hirakawa Y."/>
            <person name="Hopkins J.F."/>
            <person name="Rensing S.A."/>
            <person name="Schmutz J."/>
            <person name="Symeonidi A."/>
            <person name="Elias M."/>
            <person name="Eveleigh R.J."/>
            <person name="Herman E.K."/>
            <person name="Klute M.J."/>
            <person name="Nakayama T."/>
            <person name="Obornik M."/>
            <person name="Reyes-Prieto A."/>
            <person name="Armbrust E.V."/>
            <person name="Aves S.J."/>
            <person name="Beiko R.G."/>
            <person name="Coutinho P."/>
            <person name="Dacks J.B."/>
            <person name="Durnford D.G."/>
            <person name="Fast N.M."/>
            <person name="Green B.R."/>
            <person name="Grisdale C."/>
            <person name="Hempe F."/>
            <person name="Henrissat B."/>
            <person name="Hoppner M.P."/>
            <person name="Ishida K.-I."/>
            <person name="Kim E."/>
            <person name="Koreny L."/>
            <person name="Kroth P.G."/>
            <person name="Liu Y."/>
            <person name="Malik S.-B."/>
            <person name="Maier U.G."/>
            <person name="McRose D."/>
            <person name="Mock T."/>
            <person name="Neilson J.A."/>
            <person name="Onodera N.T."/>
            <person name="Poole A.M."/>
            <person name="Pritham E.J."/>
            <person name="Richards T.A."/>
            <person name="Rocap G."/>
            <person name="Roy S.W."/>
            <person name="Sarai C."/>
            <person name="Schaack S."/>
            <person name="Shirato S."/>
            <person name="Slamovits C.H."/>
            <person name="Spencer D.F."/>
            <person name="Suzuki S."/>
            <person name="Worden A.Z."/>
            <person name="Zauner S."/>
            <person name="Barry K."/>
            <person name="Bell C."/>
            <person name="Bharti A.K."/>
            <person name="Crow J.A."/>
            <person name="Grimwood J."/>
            <person name="Kramer R."/>
            <person name="Lindquist E."/>
            <person name="Lucas S."/>
            <person name="Salamov A."/>
            <person name="McFadden G.I."/>
            <person name="Lane C.E."/>
            <person name="Keeling P.J."/>
            <person name="Gray M.W."/>
            <person name="Grigoriev I.V."/>
            <person name="Archibald J.M."/>
        </authorList>
    </citation>
    <scope>NUCLEOTIDE SEQUENCE</scope>
    <source>
        <strain evidence="3">CCMP2712</strain>
    </source>
</reference>
<dbReference type="AlphaFoldDB" id="L1JW37"/>
<evidence type="ECO:0000313" key="1">
    <source>
        <dbReference type="EMBL" id="EKX52293.1"/>
    </source>
</evidence>
<evidence type="ECO:0000313" key="2">
    <source>
        <dbReference type="EnsemblProtists" id="EKX52293"/>
    </source>
</evidence>
<dbReference type="GeneID" id="17308713"/>
<organism evidence="1">
    <name type="scientific">Guillardia theta (strain CCMP2712)</name>
    <name type="common">Cryptophyte</name>
    <dbReference type="NCBI Taxonomy" id="905079"/>
    <lineage>
        <taxon>Eukaryota</taxon>
        <taxon>Cryptophyceae</taxon>
        <taxon>Pyrenomonadales</taxon>
        <taxon>Geminigeraceae</taxon>
        <taxon>Guillardia</taxon>
    </lineage>
</organism>
<sequence length="70" mass="7337">MAVVDLVNCSSCRSSATVEATVDTRGYRRLCSSSCIIGAKTSLSDTMEEADSTISRCSILALVNKGPAFS</sequence>
<protein>
    <submittedName>
        <fullName evidence="1 2">Uncharacterized protein</fullName>
    </submittedName>
</protein>
<reference evidence="2" key="3">
    <citation type="submission" date="2015-06" db="UniProtKB">
        <authorList>
            <consortium name="EnsemblProtists"/>
        </authorList>
    </citation>
    <scope>IDENTIFICATION</scope>
</reference>
<proteinExistence type="predicted"/>
<evidence type="ECO:0000313" key="3">
    <source>
        <dbReference type="Proteomes" id="UP000011087"/>
    </source>
</evidence>
<dbReference type="Proteomes" id="UP000011087">
    <property type="component" value="Unassembled WGS sequence"/>
</dbReference>
<gene>
    <name evidence="1" type="ORF">GUITHDRAFT_150746</name>
</gene>
<dbReference type="EMBL" id="JH992973">
    <property type="protein sequence ID" value="EKX52293.1"/>
    <property type="molecule type" value="Genomic_DNA"/>
</dbReference>